<name>X0STT6_9ZZZZ</name>
<comment type="caution">
    <text evidence="1">The sequence shown here is derived from an EMBL/GenBank/DDBJ whole genome shotgun (WGS) entry which is preliminary data.</text>
</comment>
<reference evidence="1" key="1">
    <citation type="journal article" date="2014" name="Front. Microbiol.">
        <title>High frequency of phylogenetically diverse reductive dehalogenase-homologous genes in deep subseafloor sedimentary metagenomes.</title>
        <authorList>
            <person name="Kawai M."/>
            <person name="Futagami T."/>
            <person name="Toyoda A."/>
            <person name="Takaki Y."/>
            <person name="Nishi S."/>
            <person name="Hori S."/>
            <person name="Arai W."/>
            <person name="Tsubouchi T."/>
            <person name="Morono Y."/>
            <person name="Uchiyama I."/>
            <person name="Ito T."/>
            <person name="Fujiyama A."/>
            <person name="Inagaki F."/>
            <person name="Takami H."/>
        </authorList>
    </citation>
    <scope>NUCLEOTIDE SEQUENCE</scope>
    <source>
        <strain evidence="1">Expedition CK06-06</strain>
    </source>
</reference>
<dbReference type="AlphaFoldDB" id="X0STT6"/>
<feature type="non-terminal residue" evidence="1">
    <location>
        <position position="1"/>
    </location>
</feature>
<accession>X0STT6</accession>
<organism evidence="1">
    <name type="scientific">marine sediment metagenome</name>
    <dbReference type="NCBI Taxonomy" id="412755"/>
    <lineage>
        <taxon>unclassified sequences</taxon>
        <taxon>metagenomes</taxon>
        <taxon>ecological metagenomes</taxon>
    </lineage>
</organism>
<dbReference type="EMBL" id="BARS01008764">
    <property type="protein sequence ID" value="GAF67225.1"/>
    <property type="molecule type" value="Genomic_DNA"/>
</dbReference>
<proteinExistence type="predicted"/>
<gene>
    <name evidence="1" type="ORF">S01H1_16642</name>
</gene>
<protein>
    <submittedName>
        <fullName evidence="1">Uncharacterized protein</fullName>
    </submittedName>
</protein>
<sequence>AITLERNRVDRIVVEVTDVNIYTWSTTDESKADMKPETKRGLSGD</sequence>
<evidence type="ECO:0000313" key="1">
    <source>
        <dbReference type="EMBL" id="GAF67225.1"/>
    </source>
</evidence>